<dbReference type="Proteomes" id="UP000268372">
    <property type="component" value="Unassembled WGS sequence"/>
</dbReference>
<dbReference type="InterPro" id="IPR026444">
    <property type="entry name" value="Secre_tail"/>
</dbReference>
<dbReference type="AlphaFoldDB" id="A0A3P1ALI6"/>
<dbReference type="Pfam" id="PF13573">
    <property type="entry name" value="SprB"/>
    <property type="match status" value="1"/>
</dbReference>
<evidence type="ECO:0000313" key="2">
    <source>
        <dbReference type="EMBL" id="RRA89807.1"/>
    </source>
</evidence>
<proteinExistence type="predicted"/>
<keyword evidence="3" id="KW-1185">Reference proteome</keyword>
<dbReference type="Gene3D" id="2.60.40.740">
    <property type="match status" value="1"/>
</dbReference>
<reference evidence="2 3" key="1">
    <citation type="submission" date="2018-11" db="EMBL/GenBank/DDBJ databases">
        <title>Flavobacterium sp. nov., YIM 102796 draft genome.</title>
        <authorList>
            <person name="Li G."/>
            <person name="Jiang Y."/>
        </authorList>
    </citation>
    <scope>NUCLEOTIDE SEQUENCE [LARGE SCALE GENOMIC DNA]</scope>
    <source>
        <strain evidence="2 3">YIM 102796</strain>
    </source>
</reference>
<sequence length="655" mass="70690">SAVQNFPASCLESTDANATVTVTGGTTPYTYLWDNGMMTANVDNLSVGTHTVTVTDFNGCTATTAVTITFEDTVNPLPALVKLPDVLAQCVVNEGDVAVPTATDNCLGTVMVTNNAVFPITTQGTTVITWTYEDVNGNATTQQQTVIVKDTTPPVPVIASLPVITKECAVLSTDIPVPTAIDNCTGTIAATTADTLVYTQQGTYTINWSYNDGNGNITAQQQTVVVEESPLADIVLNDLTTVYNGNVQNIMVGNLPLGATVSYNINPQAEEDNGAVNAGTYTVTAVVTPPAYAVNCDAVTLTAELVIEKSAQIIQFNELEVVSLEEAADFQLMAEASSGLPVTYTYAYSQTTPAAVVTAEGWVQIMHSGSVMITAHQEGNNNYLPALSVERTLTIESSDASLQQIVINGNVYTDPDTEIYYMIDCDSTTNEVPVQIDAEYGATVSPARDFVIVTPKPGVYRNAVQVVSENGEVTKTYQIIVERPFAFKDIVIQKFDNTLLVNNNPQTNGGYRFVKYEWYRNDMLIGTEQVYSVGNTKQDLLDENALYSVTLTTENGDVIHTCASQIDRKHNFKINVYPNPVRVNEQLQVVFDYPASAFKNAKAALYTTSGKLVQSVTLSQNVSSVQLPAGLAEGIYMLVLQIEDRQETVKVVVKQ</sequence>
<evidence type="ECO:0000313" key="3">
    <source>
        <dbReference type="Proteomes" id="UP000268372"/>
    </source>
</evidence>
<evidence type="ECO:0000256" key="1">
    <source>
        <dbReference type="ARBA" id="ARBA00022729"/>
    </source>
</evidence>
<accession>A0A3P1ALI6</accession>
<dbReference type="NCBIfam" id="TIGR04183">
    <property type="entry name" value="Por_Secre_tail"/>
    <property type="match status" value="1"/>
</dbReference>
<dbReference type="RefSeq" id="WP_148090583.1">
    <property type="nucleotide sequence ID" value="NZ_RQTJ01000053.1"/>
</dbReference>
<keyword evidence="1" id="KW-0732">Signal</keyword>
<dbReference type="InterPro" id="IPR025667">
    <property type="entry name" value="SprB_repeat"/>
</dbReference>
<dbReference type="OrthoDB" id="9805017at2"/>
<name>A0A3P1ALI6_9FLAO</name>
<organism evidence="2 3">
    <name type="scientific">Paenimyroides viscosum</name>
    <dbReference type="NCBI Taxonomy" id="2488729"/>
    <lineage>
        <taxon>Bacteria</taxon>
        <taxon>Pseudomonadati</taxon>
        <taxon>Bacteroidota</taxon>
        <taxon>Flavobacteriia</taxon>
        <taxon>Flavobacteriales</taxon>
        <taxon>Flavobacteriaceae</taxon>
        <taxon>Paenimyroides</taxon>
    </lineage>
</organism>
<gene>
    <name evidence="2" type="ORF">EG242_14210</name>
</gene>
<dbReference type="EMBL" id="RQTJ01000053">
    <property type="protein sequence ID" value="RRA89807.1"/>
    <property type="molecule type" value="Genomic_DNA"/>
</dbReference>
<feature type="non-terminal residue" evidence="2">
    <location>
        <position position="1"/>
    </location>
</feature>
<protein>
    <submittedName>
        <fullName evidence="2">T9SS C-terminal target domain-containing protein</fullName>
    </submittedName>
</protein>
<comment type="caution">
    <text evidence="2">The sequence shown here is derived from an EMBL/GenBank/DDBJ whole genome shotgun (WGS) entry which is preliminary data.</text>
</comment>